<dbReference type="Proteomes" id="UP000682308">
    <property type="component" value="Unassembled WGS sequence"/>
</dbReference>
<dbReference type="EMBL" id="JAGTPG010000002">
    <property type="protein sequence ID" value="MBR8642157.1"/>
    <property type="molecule type" value="Genomic_DNA"/>
</dbReference>
<sequence length="171" mass="18389">MRSATSEPMQALLARFREIVEAEEGRCRAADLAVEEIEAALRRARDAQRVAAERRAEAAAAYETAAAYATGQDRQTQGPTQGGAGTEGDAPFGEGAPSGRAVQHLIVDVLEVGQITPLAEIYDGVRRLRPGTTNSAIRSALSGLHKTGSVEIIRRSVYRLLKTPEDYQPQS</sequence>
<dbReference type="AlphaFoldDB" id="A0A941FL09"/>
<accession>A0A941FL09</accession>
<keyword evidence="4" id="KW-1185">Reference proteome</keyword>
<organism evidence="3 4">
    <name type="scientific">Streptomyces tuirus</name>
    <dbReference type="NCBI Taxonomy" id="68278"/>
    <lineage>
        <taxon>Bacteria</taxon>
        <taxon>Bacillati</taxon>
        <taxon>Actinomycetota</taxon>
        <taxon>Actinomycetes</taxon>
        <taxon>Kitasatosporales</taxon>
        <taxon>Streptomycetaceae</taxon>
        <taxon>Streptomyces</taxon>
    </lineage>
</organism>
<evidence type="ECO:0000313" key="4">
    <source>
        <dbReference type="Proteomes" id="UP000682308"/>
    </source>
</evidence>
<feature type="region of interest" description="Disordered" evidence="2">
    <location>
        <begin position="67"/>
        <end position="97"/>
    </location>
</feature>
<evidence type="ECO:0000256" key="1">
    <source>
        <dbReference type="SAM" id="Coils"/>
    </source>
</evidence>
<protein>
    <submittedName>
        <fullName evidence="3">Uncharacterized protein</fullName>
    </submittedName>
</protein>
<feature type="coiled-coil region" evidence="1">
    <location>
        <begin position="27"/>
        <end position="54"/>
    </location>
</feature>
<reference evidence="3 4" key="1">
    <citation type="submission" date="2021-04" db="EMBL/GenBank/DDBJ databases">
        <title>Characterization of the biosynthetic gene cluster of new lipopeptides with antitumor activity in the genome of the marine Streptomyces PHM034.</title>
        <authorList>
            <person name="Ceniceros A."/>
            <person name="Canedo L."/>
            <person name="Mendez C."/>
            <person name="Olano C."/>
            <person name="Schleissner C."/>
            <person name="Cuevas C."/>
            <person name="De La Calle F."/>
            <person name="Salas J.A."/>
        </authorList>
    </citation>
    <scope>NUCLEOTIDE SEQUENCE [LARGE SCALE GENOMIC DNA]</scope>
    <source>
        <strain evidence="3 4">PHM034</strain>
    </source>
</reference>
<comment type="caution">
    <text evidence="3">The sequence shown here is derived from an EMBL/GenBank/DDBJ whole genome shotgun (WGS) entry which is preliminary data.</text>
</comment>
<proteinExistence type="predicted"/>
<gene>
    <name evidence="3" type="ORF">KEF29_29610</name>
</gene>
<keyword evidence="1" id="KW-0175">Coiled coil</keyword>
<evidence type="ECO:0000256" key="2">
    <source>
        <dbReference type="SAM" id="MobiDB-lite"/>
    </source>
</evidence>
<feature type="compositionally biased region" description="Low complexity" evidence="2">
    <location>
        <begin position="67"/>
        <end position="79"/>
    </location>
</feature>
<name>A0A941FL09_9ACTN</name>
<evidence type="ECO:0000313" key="3">
    <source>
        <dbReference type="EMBL" id="MBR8642157.1"/>
    </source>
</evidence>